<evidence type="ECO:0000313" key="2">
    <source>
        <dbReference type="EMBL" id="KAK8787922.1"/>
    </source>
</evidence>
<evidence type="ECO:0000313" key="3">
    <source>
        <dbReference type="Proteomes" id="UP001321473"/>
    </source>
</evidence>
<keyword evidence="3" id="KW-1185">Reference proteome</keyword>
<feature type="compositionally biased region" description="Low complexity" evidence="1">
    <location>
        <begin position="36"/>
        <end position="49"/>
    </location>
</feature>
<reference evidence="2 3" key="1">
    <citation type="journal article" date="2023" name="Arcadia Sci">
        <title>De novo assembly of a long-read Amblyomma americanum tick genome.</title>
        <authorList>
            <person name="Chou S."/>
            <person name="Poskanzer K.E."/>
            <person name="Rollins M."/>
            <person name="Thuy-Boun P.S."/>
        </authorList>
    </citation>
    <scope>NUCLEOTIDE SEQUENCE [LARGE SCALE GENOMIC DNA]</scope>
    <source>
        <strain evidence="2">F_SG_1</strain>
        <tissue evidence="2">Salivary glands</tissue>
    </source>
</reference>
<protein>
    <submittedName>
        <fullName evidence="2">Uncharacterized protein</fullName>
    </submittedName>
</protein>
<sequence>QAAPCRPRRTDGGGPWIHQKITSTSCAMPSRSAIARRSSTGTSSPRTCSWDAMARSRLPTSAGPCTHRLP</sequence>
<organism evidence="2 3">
    <name type="scientific">Amblyomma americanum</name>
    <name type="common">Lone star tick</name>
    <dbReference type="NCBI Taxonomy" id="6943"/>
    <lineage>
        <taxon>Eukaryota</taxon>
        <taxon>Metazoa</taxon>
        <taxon>Ecdysozoa</taxon>
        <taxon>Arthropoda</taxon>
        <taxon>Chelicerata</taxon>
        <taxon>Arachnida</taxon>
        <taxon>Acari</taxon>
        <taxon>Parasitiformes</taxon>
        <taxon>Ixodida</taxon>
        <taxon>Ixodoidea</taxon>
        <taxon>Ixodidae</taxon>
        <taxon>Amblyomminae</taxon>
        <taxon>Amblyomma</taxon>
    </lineage>
</organism>
<dbReference type="AlphaFoldDB" id="A0AAQ4FN80"/>
<accession>A0AAQ4FN80</accession>
<evidence type="ECO:0000256" key="1">
    <source>
        <dbReference type="SAM" id="MobiDB-lite"/>
    </source>
</evidence>
<dbReference type="EMBL" id="JARKHS020001283">
    <property type="protein sequence ID" value="KAK8787922.1"/>
    <property type="molecule type" value="Genomic_DNA"/>
</dbReference>
<feature type="non-terminal residue" evidence="2">
    <location>
        <position position="1"/>
    </location>
</feature>
<feature type="region of interest" description="Disordered" evidence="1">
    <location>
        <begin position="24"/>
        <end position="70"/>
    </location>
</feature>
<gene>
    <name evidence="2" type="ORF">V5799_022302</name>
</gene>
<proteinExistence type="predicted"/>
<dbReference type="Proteomes" id="UP001321473">
    <property type="component" value="Unassembled WGS sequence"/>
</dbReference>
<feature type="non-terminal residue" evidence="2">
    <location>
        <position position="70"/>
    </location>
</feature>
<comment type="caution">
    <text evidence="2">The sequence shown here is derived from an EMBL/GenBank/DDBJ whole genome shotgun (WGS) entry which is preliminary data.</text>
</comment>
<name>A0AAQ4FN80_AMBAM</name>